<keyword evidence="2" id="KW-1185">Reference proteome</keyword>
<proteinExistence type="predicted"/>
<name>A0ACD3BF41_9AGAR</name>
<dbReference type="Proteomes" id="UP000308600">
    <property type="component" value="Unassembled WGS sequence"/>
</dbReference>
<reference evidence="1 2" key="1">
    <citation type="journal article" date="2019" name="Nat. Ecol. Evol.">
        <title>Megaphylogeny resolves global patterns of mushroom evolution.</title>
        <authorList>
            <person name="Varga T."/>
            <person name="Krizsan K."/>
            <person name="Foldi C."/>
            <person name="Dima B."/>
            <person name="Sanchez-Garcia M."/>
            <person name="Sanchez-Ramirez S."/>
            <person name="Szollosi G.J."/>
            <person name="Szarkandi J.G."/>
            <person name="Papp V."/>
            <person name="Albert L."/>
            <person name="Andreopoulos W."/>
            <person name="Angelini C."/>
            <person name="Antonin V."/>
            <person name="Barry K.W."/>
            <person name="Bougher N.L."/>
            <person name="Buchanan P."/>
            <person name="Buyck B."/>
            <person name="Bense V."/>
            <person name="Catcheside P."/>
            <person name="Chovatia M."/>
            <person name="Cooper J."/>
            <person name="Damon W."/>
            <person name="Desjardin D."/>
            <person name="Finy P."/>
            <person name="Geml J."/>
            <person name="Haridas S."/>
            <person name="Hughes K."/>
            <person name="Justo A."/>
            <person name="Karasinski D."/>
            <person name="Kautmanova I."/>
            <person name="Kiss B."/>
            <person name="Kocsube S."/>
            <person name="Kotiranta H."/>
            <person name="LaButti K.M."/>
            <person name="Lechner B.E."/>
            <person name="Liimatainen K."/>
            <person name="Lipzen A."/>
            <person name="Lukacs Z."/>
            <person name="Mihaltcheva S."/>
            <person name="Morgado L.N."/>
            <person name="Niskanen T."/>
            <person name="Noordeloos M.E."/>
            <person name="Ohm R.A."/>
            <person name="Ortiz-Santana B."/>
            <person name="Ovrebo C."/>
            <person name="Racz N."/>
            <person name="Riley R."/>
            <person name="Savchenko A."/>
            <person name="Shiryaev A."/>
            <person name="Soop K."/>
            <person name="Spirin V."/>
            <person name="Szebenyi C."/>
            <person name="Tomsovsky M."/>
            <person name="Tulloss R.E."/>
            <person name="Uehling J."/>
            <person name="Grigoriev I.V."/>
            <person name="Vagvolgyi C."/>
            <person name="Papp T."/>
            <person name="Martin F.M."/>
            <person name="Miettinen O."/>
            <person name="Hibbett D.S."/>
            <person name="Nagy L.G."/>
        </authorList>
    </citation>
    <scope>NUCLEOTIDE SEQUENCE [LARGE SCALE GENOMIC DNA]</scope>
    <source>
        <strain evidence="1 2">NL-1719</strain>
    </source>
</reference>
<sequence length="264" mass="29383">MFLFRFTQNVAGVARPFIRSRPHFRRPILWGVACTTLAATWALTRPTVIYLDASPQADADVVLDPQTSIAFPKTITIPSKIKIPTAELVGLGVRTVSFLGIKVYSVALYADLSNPNLKVSLNLAPEEKVSHVVHNTTCVIRIVPTRSTSYTHLRDAFMRALNARLAQDVQSKTITEDEALTAASPLRKLKTLFPNTPLKKHEPLDVLLTAPTPGKPRALIFRDLGSVENDWVATEFVLHYFQENAPSPAFKRSVLEKLTPFEKQ</sequence>
<gene>
    <name evidence="1" type="ORF">BDN72DRAFT_829976</name>
</gene>
<evidence type="ECO:0000313" key="2">
    <source>
        <dbReference type="Proteomes" id="UP000308600"/>
    </source>
</evidence>
<evidence type="ECO:0000313" key="1">
    <source>
        <dbReference type="EMBL" id="TFK76810.1"/>
    </source>
</evidence>
<organism evidence="1 2">
    <name type="scientific">Pluteus cervinus</name>
    <dbReference type="NCBI Taxonomy" id="181527"/>
    <lineage>
        <taxon>Eukaryota</taxon>
        <taxon>Fungi</taxon>
        <taxon>Dikarya</taxon>
        <taxon>Basidiomycota</taxon>
        <taxon>Agaricomycotina</taxon>
        <taxon>Agaricomycetes</taxon>
        <taxon>Agaricomycetidae</taxon>
        <taxon>Agaricales</taxon>
        <taxon>Pluteineae</taxon>
        <taxon>Pluteaceae</taxon>
        <taxon>Pluteus</taxon>
    </lineage>
</organism>
<dbReference type="EMBL" id="ML208259">
    <property type="protein sequence ID" value="TFK76810.1"/>
    <property type="molecule type" value="Genomic_DNA"/>
</dbReference>
<accession>A0ACD3BF41</accession>
<protein>
    <submittedName>
        <fullName evidence="1">Uncharacterized protein</fullName>
    </submittedName>
</protein>